<dbReference type="InterPro" id="IPR012340">
    <property type="entry name" value="NA-bd_OB-fold"/>
</dbReference>
<dbReference type="EMBL" id="JBHUDP010000006">
    <property type="protein sequence ID" value="MFD1686984.1"/>
    <property type="molecule type" value="Genomic_DNA"/>
</dbReference>
<evidence type="ECO:0000259" key="3">
    <source>
        <dbReference type="Pfam" id="PF12172"/>
    </source>
</evidence>
<sequence>MNEHDDETEHDSKHRAETDGGTDRDVVEIPKTVELPRLLDFYELQNQETTEIVEFYDNLRDGQLTTTQCEECGELHFPPRIVCPECRSEDLEYVDLPHEGELFAFSTVRAGAPMGMEDEVPFVTGIVDLGDVQLSARIDDAEYDDLAIGDPVELKIVEIDGPVDHERVFYRFEPQE</sequence>
<evidence type="ECO:0000313" key="4">
    <source>
        <dbReference type="EMBL" id="MFD1686984.1"/>
    </source>
</evidence>
<dbReference type="Proteomes" id="UP001597092">
    <property type="component" value="Unassembled WGS sequence"/>
</dbReference>
<dbReference type="RefSeq" id="WP_256307481.1">
    <property type="nucleotide sequence ID" value="NZ_JANHAW010000002.1"/>
</dbReference>
<dbReference type="InterPro" id="IPR022002">
    <property type="entry name" value="ChsH2_Znr"/>
</dbReference>
<name>A0ABD6DYJ0_9EURY</name>
<protein>
    <submittedName>
        <fullName evidence="4">Zn-ribbon domain-containing OB-fold protein</fullName>
    </submittedName>
</protein>
<feature type="domain" description="ChsH2 C-terminal OB-fold" evidence="2">
    <location>
        <begin position="93"/>
        <end position="155"/>
    </location>
</feature>
<evidence type="ECO:0000256" key="1">
    <source>
        <dbReference type="SAM" id="MobiDB-lite"/>
    </source>
</evidence>
<feature type="domain" description="ChsH2 rubredoxin-like zinc ribbon" evidence="3">
    <location>
        <begin position="59"/>
        <end position="92"/>
    </location>
</feature>
<dbReference type="Gene3D" id="6.10.30.10">
    <property type="match status" value="1"/>
</dbReference>
<dbReference type="AlphaFoldDB" id="A0ABD6DYJ0"/>
<evidence type="ECO:0000259" key="2">
    <source>
        <dbReference type="Pfam" id="PF01796"/>
    </source>
</evidence>
<dbReference type="InterPro" id="IPR052513">
    <property type="entry name" value="Thioester_dehydratase-like"/>
</dbReference>
<dbReference type="Pfam" id="PF01796">
    <property type="entry name" value="OB_ChsH2_C"/>
    <property type="match status" value="1"/>
</dbReference>
<organism evidence="4 5">
    <name type="scientific">Halobellus litoreus</name>
    <dbReference type="NCBI Taxonomy" id="755310"/>
    <lineage>
        <taxon>Archaea</taxon>
        <taxon>Methanobacteriati</taxon>
        <taxon>Methanobacteriota</taxon>
        <taxon>Stenosarchaea group</taxon>
        <taxon>Halobacteria</taxon>
        <taxon>Halobacteriales</taxon>
        <taxon>Haloferacaceae</taxon>
        <taxon>Halobellus</taxon>
    </lineage>
</organism>
<feature type="compositionally biased region" description="Basic and acidic residues" evidence="1">
    <location>
        <begin position="10"/>
        <end position="25"/>
    </location>
</feature>
<dbReference type="Pfam" id="PF12172">
    <property type="entry name" value="zf-ChsH2"/>
    <property type="match status" value="1"/>
</dbReference>
<proteinExistence type="predicted"/>
<gene>
    <name evidence="4" type="ORF">ACFSAS_15320</name>
</gene>
<keyword evidence="5" id="KW-1185">Reference proteome</keyword>
<evidence type="ECO:0000313" key="5">
    <source>
        <dbReference type="Proteomes" id="UP001597092"/>
    </source>
</evidence>
<dbReference type="InterPro" id="IPR002878">
    <property type="entry name" value="ChsH2_C"/>
</dbReference>
<comment type="caution">
    <text evidence="4">The sequence shown here is derived from an EMBL/GenBank/DDBJ whole genome shotgun (WGS) entry which is preliminary data.</text>
</comment>
<reference evidence="4 5" key="1">
    <citation type="journal article" date="2019" name="Int. J. Syst. Evol. Microbiol.">
        <title>The Global Catalogue of Microorganisms (GCM) 10K type strain sequencing project: providing services to taxonomists for standard genome sequencing and annotation.</title>
        <authorList>
            <consortium name="The Broad Institute Genomics Platform"/>
            <consortium name="The Broad Institute Genome Sequencing Center for Infectious Disease"/>
            <person name="Wu L."/>
            <person name="Ma J."/>
        </authorList>
    </citation>
    <scope>NUCLEOTIDE SEQUENCE [LARGE SCALE GENOMIC DNA]</scope>
    <source>
        <strain evidence="4 5">CGMCC 1.10387</strain>
    </source>
</reference>
<feature type="region of interest" description="Disordered" evidence="1">
    <location>
        <begin position="1"/>
        <end position="25"/>
    </location>
</feature>
<dbReference type="SUPFAM" id="SSF50249">
    <property type="entry name" value="Nucleic acid-binding proteins"/>
    <property type="match status" value="1"/>
</dbReference>
<dbReference type="PANTHER" id="PTHR34075">
    <property type="entry name" value="BLR3430 PROTEIN"/>
    <property type="match status" value="1"/>
</dbReference>
<accession>A0ABD6DYJ0</accession>
<dbReference type="PANTHER" id="PTHR34075:SF5">
    <property type="entry name" value="BLR3430 PROTEIN"/>
    <property type="match status" value="1"/>
</dbReference>